<comment type="caution">
    <text evidence="2">The sequence shown here is derived from an EMBL/GenBank/DDBJ whole genome shotgun (WGS) entry which is preliminary data.</text>
</comment>
<dbReference type="InterPro" id="IPR013083">
    <property type="entry name" value="Znf_RING/FYVE/PHD"/>
</dbReference>
<protein>
    <recommendedName>
        <fullName evidence="1">UBP-type domain-containing protein</fullName>
    </recommendedName>
</protein>
<organism evidence="2 3">
    <name type="scientific">Streptomyces inusitatus</name>
    <dbReference type="NCBI Taxonomy" id="68221"/>
    <lineage>
        <taxon>Bacteria</taxon>
        <taxon>Bacillati</taxon>
        <taxon>Actinomycetota</taxon>
        <taxon>Actinomycetes</taxon>
        <taxon>Kitasatosporales</taxon>
        <taxon>Streptomycetaceae</taxon>
        <taxon>Streptomyces</taxon>
    </lineage>
</organism>
<accession>A0A918USS4</accession>
<feature type="domain" description="UBP-type" evidence="1">
    <location>
        <begin position="19"/>
        <end position="103"/>
    </location>
</feature>
<proteinExistence type="predicted"/>
<dbReference type="Proteomes" id="UP000630936">
    <property type="component" value="Unassembled WGS sequence"/>
</dbReference>
<evidence type="ECO:0000313" key="3">
    <source>
        <dbReference type="Proteomes" id="UP000630936"/>
    </source>
</evidence>
<name>A0A918USS4_9ACTN</name>
<dbReference type="SUPFAM" id="SSF57850">
    <property type="entry name" value="RING/U-box"/>
    <property type="match status" value="1"/>
</dbReference>
<gene>
    <name evidence="2" type="ORF">GCM10010387_25620</name>
</gene>
<dbReference type="EMBL" id="BMWG01000006">
    <property type="protein sequence ID" value="GGZ30799.1"/>
    <property type="molecule type" value="Genomic_DNA"/>
</dbReference>
<dbReference type="AlphaFoldDB" id="A0A918USS4"/>
<dbReference type="Pfam" id="PF02148">
    <property type="entry name" value="zf-UBP"/>
    <property type="match status" value="1"/>
</dbReference>
<dbReference type="Gene3D" id="3.30.40.10">
    <property type="entry name" value="Zinc/RING finger domain, C3HC4 (zinc finger)"/>
    <property type="match status" value="1"/>
</dbReference>
<dbReference type="InterPro" id="IPR001607">
    <property type="entry name" value="Znf_UBP"/>
</dbReference>
<reference evidence="2" key="2">
    <citation type="submission" date="2020-09" db="EMBL/GenBank/DDBJ databases">
        <authorList>
            <person name="Sun Q."/>
            <person name="Ohkuma M."/>
        </authorList>
    </citation>
    <scope>NUCLEOTIDE SEQUENCE</scope>
    <source>
        <strain evidence="2">JCM 4988</strain>
    </source>
</reference>
<keyword evidence="3" id="KW-1185">Reference proteome</keyword>
<dbReference type="GO" id="GO:0008270">
    <property type="term" value="F:zinc ion binding"/>
    <property type="evidence" value="ECO:0007669"/>
    <property type="project" value="InterPro"/>
</dbReference>
<evidence type="ECO:0000313" key="2">
    <source>
        <dbReference type="EMBL" id="GGZ30799.1"/>
    </source>
</evidence>
<reference evidence="2" key="1">
    <citation type="journal article" date="2014" name="Int. J. Syst. Evol. Microbiol.">
        <title>Complete genome sequence of Corynebacterium casei LMG S-19264T (=DSM 44701T), isolated from a smear-ripened cheese.</title>
        <authorList>
            <consortium name="US DOE Joint Genome Institute (JGI-PGF)"/>
            <person name="Walter F."/>
            <person name="Albersmeier A."/>
            <person name="Kalinowski J."/>
            <person name="Ruckert C."/>
        </authorList>
    </citation>
    <scope>NUCLEOTIDE SEQUENCE</scope>
    <source>
        <strain evidence="2">JCM 4988</strain>
    </source>
</reference>
<dbReference type="PROSITE" id="PS50271">
    <property type="entry name" value="ZF_UBP"/>
    <property type="match status" value="1"/>
</dbReference>
<evidence type="ECO:0000259" key="1">
    <source>
        <dbReference type="PROSITE" id="PS50271"/>
    </source>
</evidence>
<sequence length="103" mass="11227">MAYADGKARRSRRTLAIMSECPHVAELPRPEPAPLSETCPECLAAGVQPVHLRLCLVCGHVGCCDSSPLRHASAHFTETGHPVMRSFEPGESWRWCFADGALV</sequence>